<evidence type="ECO:0008006" key="3">
    <source>
        <dbReference type="Google" id="ProtNLM"/>
    </source>
</evidence>
<gene>
    <name evidence="1" type="ORF">CR513_60722</name>
</gene>
<proteinExistence type="predicted"/>
<organism evidence="1 2">
    <name type="scientific">Mucuna pruriens</name>
    <name type="common">Velvet bean</name>
    <name type="synonym">Dolichos pruriens</name>
    <dbReference type="NCBI Taxonomy" id="157652"/>
    <lineage>
        <taxon>Eukaryota</taxon>
        <taxon>Viridiplantae</taxon>
        <taxon>Streptophyta</taxon>
        <taxon>Embryophyta</taxon>
        <taxon>Tracheophyta</taxon>
        <taxon>Spermatophyta</taxon>
        <taxon>Magnoliopsida</taxon>
        <taxon>eudicotyledons</taxon>
        <taxon>Gunneridae</taxon>
        <taxon>Pentapetalae</taxon>
        <taxon>rosids</taxon>
        <taxon>fabids</taxon>
        <taxon>Fabales</taxon>
        <taxon>Fabaceae</taxon>
        <taxon>Papilionoideae</taxon>
        <taxon>50 kb inversion clade</taxon>
        <taxon>NPAAA clade</taxon>
        <taxon>indigoferoid/millettioid clade</taxon>
        <taxon>Phaseoleae</taxon>
        <taxon>Mucuna</taxon>
    </lineage>
</organism>
<evidence type="ECO:0000313" key="2">
    <source>
        <dbReference type="Proteomes" id="UP000257109"/>
    </source>
</evidence>
<dbReference type="AlphaFoldDB" id="A0A371E4X6"/>
<sequence>MRQIRWMEFLKDYDFQLIYHLGKVNVVANFLSQKNIDDLHLFVEYANNCLSYGMITMISGFLDMVKERQLVDLTLGRTRELLELKRRKGNDGVLWYKNKVYPKGPRIEGTYAGRRAQEQIEYTPQNDHDVPRSLKDILVVEHEERNN</sequence>
<keyword evidence="2" id="KW-1185">Reference proteome</keyword>
<accession>A0A371E4X6</accession>
<dbReference type="OrthoDB" id="1000587at2759"/>
<dbReference type="Proteomes" id="UP000257109">
    <property type="component" value="Unassembled WGS sequence"/>
</dbReference>
<dbReference type="EMBL" id="QJKJ01016362">
    <property type="protein sequence ID" value="RDX61078.1"/>
    <property type="molecule type" value="Genomic_DNA"/>
</dbReference>
<evidence type="ECO:0000313" key="1">
    <source>
        <dbReference type="EMBL" id="RDX61078.1"/>
    </source>
</evidence>
<name>A0A371E4X6_MUCPR</name>
<comment type="caution">
    <text evidence="1">The sequence shown here is derived from an EMBL/GenBank/DDBJ whole genome shotgun (WGS) entry which is preliminary data.</text>
</comment>
<protein>
    <recommendedName>
        <fullName evidence="3">Reverse transcriptase RNase H-like domain-containing protein</fullName>
    </recommendedName>
</protein>
<feature type="non-terminal residue" evidence="1">
    <location>
        <position position="1"/>
    </location>
</feature>
<reference evidence="1" key="1">
    <citation type="submission" date="2018-05" db="EMBL/GenBank/DDBJ databases">
        <title>Draft genome of Mucuna pruriens seed.</title>
        <authorList>
            <person name="Nnadi N.E."/>
            <person name="Vos R."/>
            <person name="Hasami M.H."/>
            <person name="Devisetty U.K."/>
            <person name="Aguiy J.C."/>
        </authorList>
    </citation>
    <scope>NUCLEOTIDE SEQUENCE [LARGE SCALE GENOMIC DNA]</scope>
    <source>
        <strain evidence="1">JCA_2017</strain>
    </source>
</reference>